<sequence>MNSTHNPGYPNHRFDRQIPLIGPEGQKKLEDATVLIAGAGGLGSPAATYLALAGIGELIIVDDDIIQESNLNRQFLHAAGSVGLQKVYSAEATIHGLAPDTSVIAHSIRIDENSADRLVKDADIVIDALDNYESRFILHEAAWNADVAFIHGAIEGFSGQLTSIIPGSSPCLSCLITAVPPSAKVPVIGATAGVIGSMQALEAIKYLTKSGTMISGRLLIWDGLSGRTEFLKIGKRNNCPVCEEGKDRK</sequence>
<organism evidence="3 4">
    <name type="scientific">Methanospirillum purgamenti</name>
    <dbReference type="NCBI Taxonomy" id="2834276"/>
    <lineage>
        <taxon>Archaea</taxon>
        <taxon>Methanobacteriati</taxon>
        <taxon>Methanobacteriota</taxon>
        <taxon>Stenosarchaea group</taxon>
        <taxon>Methanomicrobia</taxon>
        <taxon>Methanomicrobiales</taxon>
        <taxon>Methanospirillaceae</taxon>
        <taxon>Methanospirillum</taxon>
    </lineage>
</organism>
<proteinExistence type="inferred from homology"/>
<name>A0A8E7AYV3_9EURY</name>
<dbReference type="CDD" id="cd00757">
    <property type="entry name" value="ThiF_MoeB_HesA_family"/>
    <property type="match status" value="1"/>
</dbReference>
<dbReference type="SUPFAM" id="SSF69572">
    <property type="entry name" value="Activating enzymes of the ubiquitin-like proteins"/>
    <property type="match status" value="1"/>
</dbReference>
<accession>A0A8E7AYV3</accession>
<dbReference type="PANTHER" id="PTHR10953:SF102">
    <property type="entry name" value="ADENYLYLTRANSFERASE AND SULFURTRANSFERASE MOCS3"/>
    <property type="match status" value="1"/>
</dbReference>
<dbReference type="InterPro" id="IPR000594">
    <property type="entry name" value="ThiF_NAD_FAD-bd"/>
</dbReference>
<comment type="similarity">
    <text evidence="1">Belongs to the HesA/MoeB/ThiF family.</text>
</comment>
<dbReference type="Proteomes" id="UP000680656">
    <property type="component" value="Chromosome"/>
</dbReference>
<dbReference type="PANTHER" id="PTHR10953">
    <property type="entry name" value="UBIQUITIN-ACTIVATING ENZYME E1"/>
    <property type="match status" value="1"/>
</dbReference>
<dbReference type="GO" id="GO:0005737">
    <property type="term" value="C:cytoplasm"/>
    <property type="evidence" value="ECO:0007669"/>
    <property type="project" value="TreeGrafter"/>
</dbReference>
<reference evidence="3 4" key="1">
    <citation type="submission" date="2021-05" db="EMBL/GenBank/DDBJ databases">
        <title>A novel Methanospirillum isolate from a pyrite-forming mixed culture.</title>
        <authorList>
            <person name="Bunk B."/>
            <person name="Sproer C."/>
            <person name="Spring S."/>
            <person name="Pester M."/>
        </authorList>
    </citation>
    <scope>NUCLEOTIDE SEQUENCE [LARGE SCALE GENOMIC DNA]</scope>
    <source>
        <strain evidence="3 4">J.3.6.1-F.2.7.3</strain>
    </source>
</reference>
<dbReference type="RefSeq" id="WP_214418773.1">
    <property type="nucleotide sequence ID" value="NZ_CP075546.1"/>
</dbReference>
<dbReference type="Pfam" id="PF00899">
    <property type="entry name" value="ThiF"/>
    <property type="match status" value="1"/>
</dbReference>
<dbReference type="GO" id="GO:0008641">
    <property type="term" value="F:ubiquitin-like modifier activating enzyme activity"/>
    <property type="evidence" value="ECO:0007669"/>
    <property type="project" value="InterPro"/>
</dbReference>
<dbReference type="FunFam" id="3.40.50.720:FF:000080">
    <property type="entry name" value="Thiazole biosynthesis adenylyltransferase ThiF"/>
    <property type="match status" value="1"/>
</dbReference>
<gene>
    <name evidence="3" type="ORF">KHC33_11475</name>
</gene>
<evidence type="ECO:0000259" key="2">
    <source>
        <dbReference type="Pfam" id="PF00899"/>
    </source>
</evidence>
<evidence type="ECO:0000313" key="3">
    <source>
        <dbReference type="EMBL" id="QVV87956.1"/>
    </source>
</evidence>
<dbReference type="Gene3D" id="3.40.50.720">
    <property type="entry name" value="NAD(P)-binding Rossmann-like Domain"/>
    <property type="match status" value="1"/>
</dbReference>
<dbReference type="GeneID" id="65097813"/>
<dbReference type="AlphaFoldDB" id="A0A8E7AYV3"/>
<feature type="domain" description="THIF-type NAD/FAD binding fold" evidence="2">
    <location>
        <begin position="15"/>
        <end position="241"/>
    </location>
</feature>
<dbReference type="EMBL" id="CP075546">
    <property type="protein sequence ID" value="QVV87956.1"/>
    <property type="molecule type" value="Genomic_DNA"/>
</dbReference>
<dbReference type="GO" id="GO:0004792">
    <property type="term" value="F:thiosulfate-cyanide sulfurtransferase activity"/>
    <property type="evidence" value="ECO:0007669"/>
    <property type="project" value="TreeGrafter"/>
</dbReference>
<keyword evidence="4" id="KW-1185">Reference proteome</keyword>
<dbReference type="GO" id="GO:0016779">
    <property type="term" value="F:nucleotidyltransferase activity"/>
    <property type="evidence" value="ECO:0007669"/>
    <property type="project" value="TreeGrafter"/>
</dbReference>
<dbReference type="KEGG" id="mrtj:KHC33_11475"/>
<dbReference type="InterPro" id="IPR045886">
    <property type="entry name" value="ThiF/MoeB/HesA"/>
</dbReference>
<protein>
    <submittedName>
        <fullName evidence="3">HesA/MoeB/ThiF family protein</fullName>
    </submittedName>
</protein>
<evidence type="ECO:0000313" key="4">
    <source>
        <dbReference type="Proteomes" id="UP000680656"/>
    </source>
</evidence>
<dbReference type="InterPro" id="IPR035985">
    <property type="entry name" value="Ubiquitin-activating_enz"/>
</dbReference>
<evidence type="ECO:0000256" key="1">
    <source>
        <dbReference type="ARBA" id="ARBA00009919"/>
    </source>
</evidence>